<evidence type="ECO:0000256" key="1">
    <source>
        <dbReference type="SAM" id="MobiDB-lite"/>
    </source>
</evidence>
<dbReference type="Proteomes" id="UP001314170">
    <property type="component" value="Unassembled WGS sequence"/>
</dbReference>
<keyword evidence="3" id="KW-1185">Reference proteome</keyword>
<feature type="region of interest" description="Disordered" evidence="1">
    <location>
        <begin position="21"/>
        <end position="40"/>
    </location>
</feature>
<accession>A0AAV1R8Q6</accession>
<evidence type="ECO:0000313" key="3">
    <source>
        <dbReference type="Proteomes" id="UP001314170"/>
    </source>
</evidence>
<protein>
    <submittedName>
        <fullName evidence="2">Uncharacterized protein</fullName>
    </submittedName>
</protein>
<feature type="compositionally biased region" description="Basic and acidic residues" evidence="1">
    <location>
        <begin position="21"/>
        <end position="33"/>
    </location>
</feature>
<dbReference type="EMBL" id="CAWUPB010000913">
    <property type="protein sequence ID" value="CAK7330831.1"/>
    <property type="molecule type" value="Genomic_DNA"/>
</dbReference>
<evidence type="ECO:0000313" key="2">
    <source>
        <dbReference type="EMBL" id="CAK7330831.1"/>
    </source>
</evidence>
<dbReference type="AlphaFoldDB" id="A0AAV1R8Q6"/>
<organism evidence="2 3">
    <name type="scientific">Dovyalis caffra</name>
    <dbReference type="NCBI Taxonomy" id="77055"/>
    <lineage>
        <taxon>Eukaryota</taxon>
        <taxon>Viridiplantae</taxon>
        <taxon>Streptophyta</taxon>
        <taxon>Embryophyta</taxon>
        <taxon>Tracheophyta</taxon>
        <taxon>Spermatophyta</taxon>
        <taxon>Magnoliopsida</taxon>
        <taxon>eudicotyledons</taxon>
        <taxon>Gunneridae</taxon>
        <taxon>Pentapetalae</taxon>
        <taxon>rosids</taxon>
        <taxon>fabids</taxon>
        <taxon>Malpighiales</taxon>
        <taxon>Salicaceae</taxon>
        <taxon>Flacourtieae</taxon>
        <taxon>Dovyalis</taxon>
    </lineage>
</organism>
<comment type="caution">
    <text evidence="2">The sequence shown here is derived from an EMBL/GenBank/DDBJ whole genome shotgun (WGS) entry which is preliminary data.</text>
</comment>
<name>A0AAV1R8Q6_9ROSI</name>
<reference evidence="2 3" key="1">
    <citation type="submission" date="2024-01" db="EMBL/GenBank/DDBJ databases">
        <authorList>
            <person name="Waweru B."/>
        </authorList>
    </citation>
    <scope>NUCLEOTIDE SEQUENCE [LARGE SCALE GENOMIC DNA]</scope>
</reference>
<proteinExistence type="predicted"/>
<sequence length="59" mass="6692">MSQSHRFTHLDDFDHERDVLPTKKNLERSETETLKPSSMGNSCFENVITESVPALADLS</sequence>
<gene>
    <name evidence="2" type="ORF">DCAF_LOCUS8161</name>
</gene>